<evidence type="ECO:0000256" key="3">
    <source>
        <dbReference type="ARBA" id="ARBA00022852"/>
    </source>
</evidence>
<organism evidence="5 6">
    <name type="scientific">Ranitomeya imitator</name>
    <name type="common">mimic poison frog</name>
    <dbReference type="NCBI Taxonomy" id="111125"/>
    <lineage>
        <taxon>Eukaryota</taxon>
        <taxon>Metazoa</taxon>
        <taxon>Chordata</taxon>
        <taxon>Craniata</taxon>
        <taxon>Vertebrata</taxon>
        <taxon>Euteleostomi</taxon>
        <taxon>Amphibia</taxon>
        <taxon>Batrachia</taxon>
        <taxon>Anura</taxon>
        <taxon>Neobatrachia</taxon>
        <taxon>Hyloidea</taxon>
        <taxon>Dendrobatidae</taxon>
        <taxon>Dendrobatinae</taxon>
        <taxon>Ranitomeya</taxon>
    </lineage>
</organism>
<proteinExistence type="predicted"/>
<comment type="caution">
    <text evidence="5">The sequence shown here is derived from an EMBL/GenBank/DDBJ whole genome shotgun (WGS) entry which is preliminary data.</text>
</comment>
<dbReference type="SUPFAM" id="SSF82895">
    <property type="entry name" value="TSP-1 type 1 repeat"/>
    <property type="match status" value="1"/>
</dbReference>
<evidence type="ECO:0000256" key="1">
    <source>
        <dbReference type="ARBA" id="ARBA00004613"/>
    </source>
</evidence>
<sequence>MMSSVLSTLSFRKQEVKKEDMADRHSGILDSRELWKERTAQEQGIISPVSLAPADVGTLTPRLIKYPYIRCQDENPIPLLMHPMILFALAAAAWHWLLQDIVPVYQIKGISKLFKLCLPKVQCFCDSLTSPPSERQHMFVRWHKQRKFQRTLEEELSILIKMEKAIKPSLKSVDKYHLDKPEGYWNIPDVKQAMIDYMFFGMIQRSPETPAPINCELTSWSNWTECDPCTNQKFRSRSIVKFGQFGGSRCLSSLGEYQRCKSDHQCAGSVLDCGKRL</sequence>
<keyword evidence="6" id="KW-1185">Reference proteome</keyword>
<keyword evidence="4" id="KW-1015">Disulfide bond</keyword>
<gene>
    <name evidence="5" type="ORF">RIMI_LOCUS15062647</name>
</gene>
<dbReference type="Gene3D" id="2.20.100.10">
    <property type="entry name" value="Thrombospondin type-1 (TSP1) repeat"/>
    <property type="match status" value="1"/>
</dbReference>
<protein>
    <submittedName>
        <fullName evidence="5">Uncharacterized protein</fullName>
    </submittedName>
</protein>
<comment type="subcellular location">
    <subcellularLocation>
        <location evidence="1">Secreted</location>
    </subcellularLocation>
</comment>
<evidence type="ECO:0000313" key="6">
    <source>
        <dbReference type="Proteomes" id="UP001176940"/>
    </source>
</evidence>
<dbReference type="Pfam" id="PF00090">
    <property type="entry name" value="TSP_1"/>
    <property type="match status" value="1"/>
</dbReference>
<keyword evidence="2" id="KW-0964">Secreted</keyword>
<dbReference type="PROSITE" id="PS50092">
    <property type="entry name" value="TSP1"/>
    <property type="match status" value="1"/>
</dbReference>
<dbReference type="InterPro" id="IPR036383">
    <property type="entry name" value="TSP1_rpt_sf"/>
</dbReference>
<dbReference type="InterPro" id="IPR000884">
    <property type="entry name" value="TSP1_rpt"/>
</dbReference>
<keyword evidence="3" id="KW-0204">Cytolysis</keyword>
<dbReference type="PANTHER" id="PTHR45742:SF3">
    <property type="entry name" value="COMPLEMENT COMPONENT C9"/>
    <property type="match status" value="1"/>
</dbReference>
<dbReference type="PANTHER" id="PTHR45742">
    <property type="entry name" value="COMPLEMENT COMPONENT C6"/>
    <property type="match status" value="1"/>
</dbReference>
<accession>A0ABN9LZV5</accession>
<dbReference type="Proteomes" id="UP001176940">
    <property type="component" value="Unassembled WGS sequence"/>
</dbReference>
<dbReference type="EMBL" id="CAUEEQ010039869">
    <property type="protein sequence ID" value="CAJ0955237.1"/>
    <property type="molecule type" value="Genomic_DNA"/>
</dbReference>
<reference evidence="5" key="1">
    <citation type="submission" date="2023-07" db="EMBL/GenBank/DDBJ databases">
        <authorList>
            <person name="Stuckert A."/>
        </authorList>
    </citation>
    <scope>NUCLEOTIDE SEQUENCE</scope>
</reference>
<evidence type="ECO:0000256" key="2">
    <source>
        <dbReference type="ARBA" id="ARBA00022525"/>
    </source>
</evidence>
<evidence type="ECO:0000256" key="4">
    <source>
        <dbReference type="ARBA" id="ARBA00023157"/>
    </source>
</evidence>
<evidence type="ECO:0000313" key="5">
    <source>
        <dbReference type="EMBL" id="CAJ0955237.1"/>
    </source>
</evidence>
<name>A0ABN9LZV5_9NEOB</name>
<dbReference type="SMART" id="SM00209">
    <property type="entry name" value="TSP1"/>
    <property type="match status" value="1"/>
</dbReference>